<dbReference type="GO" id="GO:0043565">
    <property type="term" value="F:sequence-specific DNA binding"/>
    <property type="evidence" value="ECO:0007669"/>
    <property type="project" value="InterPro"/>
</dbReference>
<evidence type="ECO:0000256" key="1">
    <source>
        <dbReference type="PROSITE-ProRule" id="PRU00094"/>
    </source>
</evidence>
<gene>
    <name evidence="5" type="ORF">RSOLAG22IIIB_05394</name>
</gene>
<feature type="domain" description="GATA-type" evidence="4">
    <location>
        <begin position="1030"/>
        <end position="1083"/>
    </location>
</feature>
<dbReference type="PROSITE" id="PS50114">
    <property type="entry name" value="GATA_ZN_FINGER_2"/>
    <property type="match status" value="1"/>
</dbReference>
<name>A0A0K6G6X7_9AGAM</name>
<dbReference type="InterPro" id="IPR001138">
    <property type="entry name" value="Zn2Cys6_DnaBD"/>
</dbReference>
<feature type="region of interest" description="Disordered" evidence="2">
    <location>
        <begin position="1150"/>
        <end position="1244"/>
    </location>
</feature>
<feature type="region of interest" description="Disordered" evidence="2">
    <location>
        <begin position="275"/>
        <end position="346"/>
    </location>
</feature>
<feature type="compositionally biased region" description="Pro residues" evidence="2">
    <location>
        <begin position="1421"/>
        <end position="1430"/>
    </location>
</feature>
<feature type="compositionally biased region" description="Polar residues" evidence="2">
    <location>
        <begin position="927"/>
        <end position="936"/>
    </location>
</feature>
<feature type="domain" description="Zn(2)-C6 fungal-type" evidence="3">
    <location>
        <begin position="823"/>
        <end position="854"/>
    </location>
</feature>
<feature type="region of interest" description="Disordered" evidence="2">
    <location>
        <begin position="614"/>
        <end position="678"/>
    </location>
</feature>
<feature type="compositionally biased region" description="Polar residues" evidence="2">
    <location>
        <begin position="947"/>
        <end position="975"/>
    </location>
</feature>
<keyword evidence="6" id="KW-1185">Reference proteome</keyword>
<organism evidence="5 6">
    <name type="scientific">Rhizoctonia solani</name>
    <dbReference type="NCBI Taxonomy" id="456999"/>
    <lineage>
        <taxon>Eukaryota</taxon>
        <taxon>Fungi</taxon>
        <taxon>Dikarya</taxon>
        <taxon>Basidiomycota</taxon>
        <taxon>Agaricomycotina</taxon>
        <taxon>Agaricomycetes</taxon>
        <taxon>Cantharellales</taxon>
        <taxon>Ceratobasidiaceae</taxon>
        <taxon>Rhizoctonia</taxon>
    </lineage>
</organism>
<dbReference type="SMART" id="SM00401">
    <property type="entry name" value="ZnF_GATA"/>
    <property type="match status" value="1"/>
</dbReference>
<feature type="compositionally biased region" description="Basic and acidic residues" evidence="2">
    <location>
        <begin position="1220"/>
        <end position="1237"/>
    </location>
</feature>
<dbReference type="InterPro" id="IPR000679">
    <property type="entry name" value="Znf_GATA"/>
</dbReference>
<dbReference type="Gene3D" id="3.30.50.10">
    <property type="entry name" value="Erythroid Transcription Factor GATA-1, subunit A"/>
    <property type="match status" value="1"/>
</dbReference>
<evidence type="ECO:0000256" key="2">
    <source>
        <dbReference type="SAM" id="MobiDB-lite"/>
    </source>
</evidence>
<dbReference type="SUPFAM" id="SSF57716">
    <property type="entry name" value="Glucocorticoid receptor-like (DNA-binding domain)"/>
    <property type="match status" value="1"/>
</dbReference>
<dbReference type="GO" id="GO:0000981">
    <property type="term" value="F:DNA-binding transcription factor activity, RNA polymerase II-specific"/>
    <property type="evidence" value="ECO:0007669"/>
    <property type="project" value="InterPro"/>
</dbReference>
<keyword evidence="1" id="KW-0862">Zinc</keyword>
<feature type="compositionally biased region" description="Basic residues" evidence="2">
    <location>
        <begin position="1558"/>
        <end position="1568"/>
    </location>
</feature>
<dbReference type="InterPro" id="IPR013088">
    <property type="entry name" value="Znf_NHR/GATA"/>
</dbReference>
<dbReference type="Pfam" id="PF00172">
    <property type="entry name" value="Zn_clus"/>
    <property type="match status" value="1"/>
</dbReference>
<evidence type="ECO:0000313" key="6">
    <source>
        <dbReference type="Proteomes" id="UP000044841"/>
    </source>
</evidence>
<dbReference type="SMART" id="SM00066">
    <property type="entry name" value="GAL4"/>
    <property type="match status" value="2"/>
</dbReference>
<dbReference type="Proteomes" id="UP000044841">
    <property type="component" value="Unassembled WGS sequence"/>
</dbReference>
<feature type="region of interest" description="Disordered" evidence="2">
    <location>
        <begin position="1512"/>
        <end position="1657"/>
    </location>
</feature>
<feature type="compositionally biased region" description="Polar residues" evidence="2">
    <location>
        <begin position="999"/>
        <end position="1008"/>
    </location>
</feature>
<dbReference type="PROSITE" id="PS00344">
    <property type="entry name" value="GATA_ZN_FINGER_1"/>
    <property type="match status" value="1"/>
</dbReference>
<sequence>MLPTPPNSALVLSNSRDNQPIREANSHTHVLRTGVTRAERSSPDIADDLRPIGFKKRKISSFIPRQGPTASVPTETYSEHEYWQNTGVEQDSRRRNGPSVDLVRQDLVRFSHRSLEENRSAPSIAWFSPSVTPSDSPSARINTTIPDLQGSYSKNKSCPMSEASLSIELQSLKRKFLTYELSDQSLPNGSPPLPNQVSTRFRKVDQGFVTDGHVHLCGDDQLRYIGRSLEKTTFPGQGFTSKFVTAPVTNPAGFQSGTLRGSSLLTSTGRSECAYIPTDHDDDRPFVPQAELSNSPHAKLDHQHTIVRRTPQRTGAEAYPHSGHTSPTSGNDRPRGSLMDRHPDVDHSFTSSALQKIALECPNFQRIYSKSTSNQDRLIPTADRGALLTKNIRANHRGLPSRHKFTAAIDAYLSALSSKKLPKALITQKLYKDIIFNLRCERDGVPGIGTPQFRFWCRKHFSLKTIPRLRLREQVEIPHSVIALPIGSQDHGDSGEVEVVTHEGQPVVTRETIYEVLSKCHTLANHSGRDKTTAIVKQNYRDMVAGSRTPETAEIDLTRANVNAIKWDTLDCAESRAPDRLAFRNLVSHPQIEVRVLPAVDPRRRPPSSLLASLFQPFHSHPPPKQTPAMASASPPPKHTQLPHPLNQRSPEARAPQYPITESPAFNSSRAQPLPRSLPAPPISKHATDNTSLDAATAAITKAGDNLDVGDTGLLNDLCERLSNHELYTRPITRQRIVELLEVASDEMAKTRAAGLWEITARVAQERHFVCPPQMEGTVKCYIKLVDTVNENSAAFNEEDLKARLARINQSKPFQANIPANTACLFCRRRKIKCDGSLPQCDMCLKHRQAKCEYPQKSHYGGFSNRGGLHYVVPMGPDIAAAAASSANGAPPPMLLELGKAVKGYAPPPTGAPTYILPGPAPASGYDSEQASNAPRSRQEGSRRDSYTSSSGYDSRNNQTNSNMSHPARRNSSATVRPEGNGDKSWDGYPDEEEEDSRPMSSTSSQILQEGRVPHVEMEDVEAPRRRSPHTGNERCINCDTDKTSLWRKDEDGRTICNACQIYFRVHGRKRPPSMRSSTVKKRPGRQPRPSAGHTLPHDVYVNDYTNSNNNHNMQSPHSSGSRSPPPTEYVHHQQHQLRVIEQAIANGQRTQPANTAGLDYALNRSRPRQSDEGYRGRAVDYVSPQDPPISPGPRNSYNRDARAPLHPSPSVDMSLPDATEDRHRGRRTSDEHRRADDDDETEVQAGENLCAVEGGRSPADVLVFRFDADRAKSVCATQWAHLRSPGRTVEDDLRFHLNCYRKNPPDSSSQERVTLGVATDWLPKAGVYSITSGDEPPTSHHMAPPPNGKLNQTIDITSEIREGLNTLKFTQLRDMSDCVLVVQIWKVGRKSAGPQVPLTSTVRYGNVMSPVDKHHHSRAPPAPTAPRGPPVYEASPSPGNGIPPRGTSPNRGSRSKAADVNLKPGAMRRHPCVYCYNNRLACRVAWPPEAGCEECARRNIECLMEPPSDGYHAPSADRKPALHSPPTYPQSSAPLSPGGSSSGSKRKPMDDQNGSNKSKRTTYSRSKKPGETTPPPAPAPSALPPMHHIQHVPAPPPTNYPASAAAPVANPNRGSTVDNRANQDLRRHQEMLVKQQQDAERESQRVLAGGLPTPYA</sequence>
<feature type="compositionally biased region" description="Low complexity" evidence="2">
    <location>
        <begin position="1530"/>
        <end position="1544"/>
    </location>
</feature>
<feature type="compositionally biased region" description="Basic residues" evidence="2">
    <location>
        <begin position="1069"/>
        <end position="1086"/>
    </location>
</feature>
<dbReference type="PRINTS" id="PR00619">
    <property type="entry name" value="GATAZNFINGER"/>
</dbReference>
<dbReference type="Pfam" id="PF00320">
    <property type="entry name" value="GATA"/>
    <property type="match status" value="1"/>
</dbReference>
<proteinExistence type="predicted"/>
<feature type="compositionally biased region" description="Low complexity" evidence="2">
    <location>
        <begin position="1601"/>
        <end position="1613"/>
    </location>
</feature>
<accession>A0A0K6G6X7</accession>
<feature type="compositionally biased region" description="Basic and acidic residues" evidence="2">
    <location>
        <begin position="332"/>
        <end position="346"/>
    </location>
</feature>
<feature type="region of interest" description="Disordered" evidence="2">
    <location>
        <begin position="913"/>
        <end position="1037"/>
    </location>
</feature>
<dbReference type="Gene3D" id="4.10.240.10">
    <property type="entry name" value="Zn(2)-C6 fungal-type DNA-binding domain"/>
    <property type="match status" value="1"/>
</dbReference>
<feature type="compositionally biased region" description="Basic and acidic residues" evidence="2">
    <location>
        <begin position="937"/>
        <end position="946"/>
    </location>
</feature>
<dbReference type="InterPro" id="IPR036864">
    <property type="entry name" value="Zn2-C6_fun-type_DNA-bd_sf"/>
</dbReference>
<protein>
    <submittedName>
        <fullName evidence="5">Nitrogen regulatory protein areA [Aspergillus niger]</fullName>
    </submittedName>
</protein>
<feature type="compositionally biased region" description="Basic and acidic residues" evidence="2">
    <location>
        <begin position="1622"/>
        <end position="1645"/>
    </location>
</feature>
<dbReference type="PROSITE" id="PS50048">
    <property type="entry name" value="ZN2_CY6_FUNGAL_2"/>
    <property type="match status" value="1"/>
</dbReference>
<evidence type="ECO:0000259" key="4">
    <source>
        <dbReference type="PROSITE" id="PS50114"/>
    </source>
</evidence>
<evidence type="ECO:0000313" key="5">
    <source>
        <dbReference type="EMBL" id="CUA74104.1"/>
    </source>
</evidence>
<feature type="region of interest" description="Disordered" evidence="2">
    <location>
        <begin position="1411"/>
        <end position="1463"/>
    </location>
</feature>
<dbReference type="CDD" id="cd00067">
    <property type="entry name" value="GAL4"/>
    <property type="match status" value="1"/>
</dbReference>
<evidence type="ECO:0000259" key="3">
    <source>
        <dbReference type="PROSITE" id="PS50048"/>
    </source>
</evidence>
<feature type="compositionally biased region" description="Pro residues" evidence="2">
    <location>
        <begin position="1573"/>
        <end position="1584"/>
    </location>
</feature>
<feature type="region of interest" description="Disordered" evidence="2">
    <location>
        <begin position="1329"/>
        <end position="1353"/>
    </location>
</feature>
<keyword evidence="1" id="KW-0863">Zinc-finger</keyword>
<feature type="compositionally biased region" description="Basic and acidic residues" evidence="2">
    <location>
        <begin position="1169"/>
        <end position="1179"/>
    </location>
</feature>
<dbReference type="PROSITE" id="PS00463">
    <property type="entry name" value="ZN2_CY6_FUNGAL_1"/>
    <property type="match status" value="1"/>
</dbReference>
<feature type="compositionally biased region" description="Basic and acidic residues" evidence="2">
    <location>
        <begin position="1012"/>
        <end position="1025"/>
    </location>
</feature>
<keyword evidence="1" id="KW-0479">Metal-binding</keyword>
<dbReference type="EMBL" id="CYGV01001412">
    <property type="protein sequence ID" value="CUA74104.1"/>
    <property type="molecule type" value="Genomic_DNA"/>
</dbReference>
<feature type="region of interest" description="Disordered" evidence="2">
    <location>
        <begin position="1069"/>
        <end position="1135"/>
    </location>
</feature>
<dbReference type="GO" id="GO:0008270">
    <property type="term" value="F:zinc ion binding"/>
    <property type="evidence" value="ECO:0007669"/>
    <property type="project" value="UniProtKB-KW"/>
</dbReference>
<dbReference type="SUPFAM" id="SSF57701">
    <property type="entry name" value="Zn2/Cys6 DNA-binding domain"/>
    <property type="match status" value="1"/>
</dbReference>
<reference evidence="5 6" key="1">
    <citation type="submission" date="2015-07" db="EMBL/GenBank/DDBJ databases">
        <authorList>
            <person name="Noorani M."/>
        </authorList>
    </citation>
    <scope>NUCLEOTIDE SEQUENCE [LARGE SCALE GENOMIC DNA]</scope>
    <source>
        <strain evidence="5">BBA 69670</strain>
    </source>
</reference>
<feature type="compositionally biased region" description="Polar residues" evidence="2">
    <location>
        <begin position="1104"/>
        <end position="1115"/>
    </location>
</feature>